<keyword evidence="4" id="KW-1185">Reference proteome</keyword>
<evidence type="ECO:0000313" key="4">
    <source>
        <dbReference type="Proteomes" id="UP000034883"/>
    </source>
</evidence>
<dbReference type="SUPFAM" id="SSF48452">
    <property type="entry name" value="TPR-like"/>
    <property type="match status" value="1"/>
</dbReference>
<gene>
    <name evidence="3" type="ORF">DB32_006133</name>
</gene>
<protein>
    <submittedName>
        <fullName evidence="3">Uncharacterized protein</fullName>
    </submittedName>
</protein>
<feature type="region of interest" description="Disordered" evidence="1">
    <location>
        <begin position="115"/>
        <end position="135"/>
    </location>
</feature>
<organism evidence="3 4">
    <name type="scientific">Sandaracinus amylolyticus</name>
    <dbReference type="NCBI Taxonomy" id="927083"/>
    <lineage>
        <taxon>Bacteria</taxon>
        <taxon>Pseudomonadati</taxon>
        <taxon>Myxococcota</taxon>
        <taxon>Polyangia</taxon>
        <taxon>Polyangiales</taxon>
        <taxon>Sandaracinaceae</taxon>
        <taxon>Sandaracinus</taxon>
    </lineage>
</organism>
<feature type="compositionally biased region" description="Low complexity" evidence="1">
    <location>
        <begin position="118"/>
        <end position="135"/>
    </location>
</feature>
<name>A0A0F6SGN1_9BACT</name>
<accession>A0A0F6SGN1</accession>
<dbReference type="AlphaFoldDB" id="A0A0F6SGN1"/>
<reference evidence="3 4" key="1">
    <citation type="submission" date="2015-03" db="EMBL/GenBank/DDBJ databases">
        <title>Genome assembly of Sandaracinus amylolyticus DSM 53668.</title>
        <authorList>
            <person name="Sharma G."/>
            <person name="Subramanian S."/>
        </authorList>
    </citation>
    <scope>NUCLEOTIDE SEQUENCE [LARGE SCALE GENOMIC DNA]</scope>
    <source>
        <strain evidence="3 4">DSM 53668</strain>
    </source>
</reference>
<sequence>MLSWLRTAPLCAQSARPCASPAECEQAAAVLAERAGERFAEGDLEAAVVLLREAIYLHETPALRHNLARSLAELGRWEEARAEYRNALRLALDDEARARMQAEVARLSALIRAGQSDSEASPSTPPAASVSAAPVSPEVELAPGTPFDPAPWVLAGGGVVVLGAAVALAVVFEDTVSQVRSAPSHEAAWPLAERAEGLAIGADVAFAVGGTLALAGVIWGIVVLASASSPGAQALRPSGGGLGAVF</sequence>
<evidence type="ECO:0000256" key="1">
    <source>
        <dbReference type="SAM" id="MobiDB-lite"/>
    </source>
</evidence>
<evidence type="ECO:0000313" key="3">
    <source>
        <dbReference type="EMBL" id="AKF08984.1"/>
    </source>
</evidence>
<keyword evidence="2" id="KW-0472">Membrane</keyword>
<feature type="transmembrane region" description="Helical" evidence="2">
    <location>
        <begin position="204"/>
        <end position="227"/>
    </location>
</feature>
<dbReference type="Proteomes" id="UP000034883">
    <property type="component" value="Chromosome"/>
</dbReference>
<dbReference type="Gene3D" id="1.25.40.10">
    <property type="entry name" value="Tetratricopeptide repeat domain"/>
    <property type="match status" value="1"/>
</dbReference>
<evidence type="ECO:0000256" key="2">
    <source>
        <dbReference type="SAM" id="Phobius"/>
    </source>
</evidence>
<dbReference type="EMBL" id="CP011125">
    <property type="protein sequence ID" value="AKF08984.1"/>
    <property type="molecule type" value="Genomic_DNA"/>
</dbReference>
<proteinExistence type="predicted"/>
<keyword evidence="2" id="KW-0812">Transmembrane</keyword>
<feature type="transmembrane region" description="Helical" evidence="2">
    <location>
        <begin position="152"/>
        <end position="172"/>
    </location>
</feature>
<keyword evidence="2" id="KW-1133">Transmembrane helix</keyword>
<dbReference type="InterPro" id="IPR011990">
    <property type="entry name" value="TPR-like_helical_dom_sf"/>
</dbReference>
<dbReference type="KEGG" id="samy:DB32_006133"/>